<protein>
    <submittedName>
        <fullName evidence="4">MBL fold hydrolase</fullName>
    </submittedName>
</protein>
<comment type="caution">
    <text evidence="4">The sequence shown here is derived from an EMBL/GenBank/DDBJ whole genome shotgun (WGS) entry which is preliminary data.</text>
</comment>
<accession>A0A5C6M5C3</accession>
<dbReference type="GO" id="GO:0016787">
    <property type="term" value="F:hydrolase activity"/>
    <property type="evidence" value="ECO:0007669"/>
    <property type="project" value="UniProtKB-KW"/>
</dbReference>
<dbReference type="AlphaFoldDB" id="A0A5C6M5C3"/>
<dbReference type="Gene3D" id="3.40.50.10890">
    <property type="match status" value="1"/>
</dbReference>
<dbReference type="SUPFAM" id="SSF56281">
    <property type="entry name" value="Metallo-hydrolase/oxidoreductase"/>
    <property type="match status" value="1"/>
</dbReference>
<dbReference type="Gene3D" id="3.60.15.10">
    <property type="entry name" value="Ribonuclease Z/Hydroxyacylglutathione hydrolase-like"/>
    <property type="match status" value="1"/>
</dbReference>
<reference evidence="4 5" key="2">
    <citation type="submission" date="2019-08" db="EMBL/GenBank/DDBJ databases">
        <authorList>
            <person name="Henke P."/>
        </authorList>
    </citation>
    <scope>NUCLEOTIDE SEQUENCE [LARGE SCALE GENOMIC DNA]</scope>
    <source>
        <strain evidence="4">Phe10_nw2017</strain>
    </source>
</reference>
<reference evidence="4 5" key="1">
    <citation type="submission" date="2019-08" db="EMBL/GenBank/DDBJ databases">
        <title>100 year-old enigma solved: identification of Planctomyces bekefii, the type genus and species of the phylum Planctomycetes.</title>
        <authorList>
            <person name="Svetlana D.N."/>
            <person name="Overmann J."/>
        </authorList>
    </citation>
    <scope>NUCLEOTIDE SEQUENCE [LARGE SCALE GENOMIC DNA]</scope>
    <source>
        <strain evidence="4">Phe10_nw2017</strain>
    </source>
</reference>
<dbReference type="PANTHER" id="PTHR11203:SF37">
    <property type="entry name" value="INTEGRATOR COMPLEX SUBUNIT 11"/>
    <property type="match status" value="1"/>
</dbReference>
<evidence type="ECO:0000256" key="1">
    <source>
        <dbReference type="ARBA" id="ARBA00022801"/>
    </source>
</evidence>
<sequence>MKIQFLGAAGTVTGSKYLLESSKGTRILIDCGLFQGVKNLRLRNWQEFPIPLNSITAIVLSHAHIDHSGYIPKLVQKGFNKPIYCTPATRALAEILLEDSAYIKEEEAQYANYKHFSKHNPALPLYTKQDVVESLALFKEKNYNEDFEIQDFKIRFLPAGHILGASSILIECDGRKILFSGDLGRNNDLLMKAPSAPPACDYLILEGTYGDRLHEKIDPIFALENLIKQIKHDKSILMIPSFAVGRAQLLLYCVHKVFQNNPNLQMPVFINSPMANEVTDLYQKFKDEHRLDEKTTTDFLKTGFFIRSIEESKELNKSHGPMIIIAASGMLAGGRILHHLDAFGSDPKNIILMVGFQAPGTRGANLLRGERQIKFHGFYHEINAQVLEMDFFSAHADQEELINWTKMINPKPQKVIITHAEPESADTLRRKLTEELKLKTQVAEDMETINLE</sequence>
<dbReference type="Proteomes" id="UP000321083">
    <property type="component" value="Unassembled WGS sequence"/>
</dbReference>
<dbReference type="Pfam" id="PF00753">
    <property type="entry name" value="Lactamase_B"/>
    <property type="match status" value="1"/>
</dbReference>
<feature type="domain" description="Beta-Casp" evidence="3">
    <location>
        <begin position="247"/>
        <end position="366"/>
    </location>
</feature>
<dbReference type="Pfam" id="PF07521">
    <property type="entry name" value="RMMBL"/>
    <property type="match status" value="1"/>
</dbReference>
<evidence type="ECO:0000313" key="4">
    <source>
        <dbReference type="EMBL" id="TWW09828.1"/>
    </source>
</evidence>
<name>A0A5C6M5C3_9PLAN</name>
<dbReference type="Pfam" id="PF10996">
    <property type="entry name" value="Beta-Casp"/>
    <property type="match status" value="1"/>
</dbReference>
<proteinExistence type="predicted"/>
<dbReference type="PANTHER" id="PTHR11203">
    <property type="entry name" value="CLEAVAGE AND POLYADENYLATION SPECIFICITY FACTOR FAMILY MEMBER"/>
    <property type="match status" value="1"/>
</dbReference>
<dbReference type="InterPro" id="IPR022712">
    <property type="entry name" value="Beta_Casp"/>
</dbReference>
<feature type="domain" description="Metallo-beta-lactamase" evidence="2">
    <location>
        <begin position="13"/>
        <end position="242"/>
    </location>
</feature>
<evidence type="ECO:0000313" key="5">
    <source>
        <dbReference type="Proteomes" id="UP000321083"/>
    </source>
</evidence>
<gene>
    <name evidence="4" type="ORF">E3A20_10420</name>
</gene>
<dbReference type="InterPro" id="IPR001279">
    <property type="entry name" value="Metallo-B-lactamas"/>
</dbReference>
<dbReference type="InterPro" id="IPR050698">
    <property type="entry name" value="MBL"/>
</dbReference>
<dbReference type="EMBL" id="SRHE01000168">
    <property type="protein sequence ID" value="TWW09828.1"/>
    <property type="molecule type" value="Genomic_DNA"/>
</dbReference>
<evidence type="ECO:0000259" key="2">
    <source>
        <dbReference type="SMART" id="SM00849"/>
    </source>
</evidence>
<dbReference type="SMART" id="SM00849">
    <property type="entry name" value="Lactamase_B"/>
    <property type="match status" value="1"/>
</dbReference>
<keyword evidence="5" id="KW-1185">Reference proteome</keyword>
<dbReference type="InterPro" id="IPR036866">
    <property type="entry name" value="RibonucZ/Hydroxyglut_hydro"/>
</dbReference>
<dbReference type="GO" id="GO:0004521">
    <property type="term" value="F:RNA endonuclease activity"/>
    <property type="evidence" value="ECO:0007669"/>
    <property type="project" value="TreeGrafter"/>
</dbReference>
<dbReference type="InterPro" id="IPR011108">
    <property type="entry name" value="RMMBL"/>
</dbReference>
<evidence type="ECO:0000259" key="3">
    <source>
        <dbReference type="SMART" id="SM01027"/>
    </source>
</evidence>
<dbReference type="CDD" id="cd16295">
    <property type="entry name" value="TTHA0252-CPSF-like_MBL-fold"/>
    <property type="match status" value="1"/>
</dbReference>
<keyword evidence="1 4" id="KW-0378">Hydrolase</keyword>
<organism evidence="4 5">
    <name type="scientific">Planctomyces bekefii</name>
    <dbReference type="NCBI Taxonomy" id="1653850"/>
    <lineage>
        <taxon>Bacteria</taxon>
        <taxon>Pseudomonadati</taxon>
        <taxon>Planctomycetota</taxon>
        <taxon>Planctomycetia</taxon>
        <taxon>Planctomycetales</taxon>
        <taxon>Planctomycetaceae</taxon>
        <taxon>Planctomyces</taxon>
    </lineage>
</organism>
<dbReference type="SMART" id="SM01027">
    <property type="entry name" value="Beta-Casp"/>
    <property type="match status" value="1"/>
</dbReference>